<gene>
    <name evidence="1" type="ORF">DFP85_11748</name>
</gene>
<organism evidence="1 2">
    <name type="scientific">Halomonas ventosae</name>
    <dbReference type="NCBI Taxonomy" id="229007"/>
    <lineage>
        <taxon>Bacteria</taxon>
        <taxon>Pseudomonadati</taxon>
        <taxon>Pseudomonadota</taxon>
        <taxon>Gammaproteobacteria</taxon>
        <taxon>Oceanospirillales</taxon>
        <taxon>Halomonadaceae</taxon>
        <taxon>Halomonas</taxon>
    </lineage>
</organism>
<dbReference type="Proteomes" id="UP000295212">
    <property type="component" value="Unassembled WGS sequence"/>
</dbReference>
<evidence type="ECO:0000313" key="1">
    <source>
        <dbReference type="EMBL" id="TDR51455.1"/>
    </source>
</evidence>
<dbReference type="InterPro" id="IPR029058">
    <property type="entry name" value="AB_hydrolase_fold"/>
</dbReference>
<reference evidence="1 2" key="1">
    <citation type="submission" date="2019-03" db="EMBL/GenBank/DDBJ databases">
        <title>Genomic Encyclopedia of Type Strains, Phase III (KMG-III): the genomes of soil and plant-associated and newly described type strains.</title>
        <authorList>
            <person name="Whitman W."/>
        </authorList>
    </citation>
    <scope>NUCLEOTIDE SEQUENCE [LARGE SCALE GENOMIC DNA]</scope>
    <source>
        <strain evidence="1 2">CECT 5797</strain>
    </source>
</reference>
<name>A0A4R6ZH40_9GAMM</name>
<dbReference type="AlphaFoldDB" id="A0A4R6ZH40"/>
<accession>A0A4R6ZH40</accession>
<protein>
    <recommendedName>
        <fullName evidence="3">Alpha/beta hydrolase</fullName>
    </recommendedName>
</protein>
<dbReference type="EMBL" id="SNZJ01000017">
    <property type="protein sequence ID" value="TDR51455.1"/>
    <property type="molecule type" value="Genomic_DNA"/>
</dbReference>
<evidence type="ECO:0008006" key="3">
    <source>
        <dbReference type="Google" id="ProtNLM"/>
    </source>
</evidence>
<comment type="caution">
    <text evidence="1">The sequence shown here is derived from an EMBL/GenBank/DDBJ whole genome shotgun (WGS) entry which is preliminary data.</text>
</comment>
<evidence type="ECO:0000313" key="2">
    <source>
        <dbReference type="Proteomes" id="UP000295212"/>
    </source>
</evidence>
<dbReference type="SUPFAM" id="SSF53474">
    <property type="entry name" value="alpha/beta-Hydrolases"/>
    <property type="match status" value="1"/>
</dbReference>
<dbReference type="Gene3D" id="3.40.50.1820">
    <property type="entry name" value="alpha/beta hydrolase"/>
    <property type="match status" value="1"/>
</dbReference>
<proteinExistence type="predicted"/>
<sequence>MSPAGGVLSSRPYLVACLKVRREFDIAASLVDMRTRLRLGALLMALSLLPALLSGCASLNRQYQALLVLGDLSAGSGESRLKRRSEPPRREGGHYVRQGRAYQADLYHPREPSRGSLLLVHGFTEQGRRDPRLVALAMTLGRVGFTVMVPELEGLRDYSISTREVEAIVDAIRHATWAAPEAPSRTAVAAVSFAVGPALIAAMDEAVAHRVSFVVAVGGYYDMTDMLRYVTTGEDRGGAGRAAPPPQREARWAVLLSQLHWLEDEQDRALLETIARRRLADPEAPVAGEARRLGASGRALYELVTNQDPGRVEALIARLPPSLVRELEALDPSRRALDSLQARLVLIHGPQDRVIPVSHSRRLRDALPPGQARLFEAGALQHVAVSPGWRDGWGLWRALVHVLALGEGE</sequence>